<protein>
    <submittedName>
        <fullName evidence="3">Uncharacterized protein</fullName>
    </submittedName>
</protein>
<feature type="region of interest" description="Disordered" evidence="1">
    <location>
        <begin position="121"/>
        <end position="153"/>
    </location>
</feature>
<keyword evidence="2" id="KW-1133">Transmembrane helix</keyword>
<dbReference type="STRING" id="560819.SAMN05428998_11964"/>
<accession>A0A1Y6CG31</accession>
<gene>
    <name evidence="3" type="ORF">SAMN05428998_11964</name>
</gene>
<feature type="compositionally biased region" description="Basic and acidic residues" evidence="1">
    <location>
        <begin position="133"/>
        <end position="153"/>
    </location>
</feature>
<feature type="transmembrane region" description="Helical" evidence="2">
    <location>
        <begin position="77"/>
        <end position="106"/>
    </location>
</feature>
<sequence length="153" mass="16890">MAFRYFRARPRTVLRWLAIGYLICFVTGLPLYVSIFAGELYKPDEFCIDVDASSRIPDGLVDLRVFGWPCALRPFMALYYLFALPLFLSPVLLPVGLAVALPLFLLARLAVRAARRSGAPDAELPRSALDPGGNRERGAAGGDEMARNLETDV</sequence>
<dbReference type="EMBL" id="FWZX01000019">
    <property type="protein sequence ID" value="SMF53822.1"/>
    <property type="molecule type" value="Genomic_DNA"/>
</dbReference>
<dbReference type="Proteomes" id="UP000192917">
    <property type="component" value="Unassembled WGS sequence"/>
</dbReference>
<dbReference type="RefSeq" id="WP_085124560.1">
    <property type="nucleotide sequence ID" value="NZ_FWZX01000019.1"/>
</dbReference>
<keyword evidence="4" id="KW-1185">Reference proteome</keyword>
<evidence type="ECO:0000256" key="2">
    <source>
        <dbReference type="SAM" id="Phobius"/>
    </source>
</evidence>
<feature type="transmembrane region" description="Helical" evidence="2">
    <location>
        <begin position="12"/>
        <end position="33"/>
    </location>
</feature>
<keyword evidence="2" id="KW-0812">Transmembrane</keyword>
<evidence type="ECO:0000256" key="1">
    <source>
        <dbReference type="SAM" id="MobiDB-lite"/>
    </source>
</evidence>
<proteinExistence type="predicted"/>
<dbReference type="AlphaFoldDB" id="A0A1Y6CG31"/>
<name>A0A1Y6CG31_9PROT</name>
<organism evidence="3 4">
    <name type="scientific">Tistlia consotensis USBA 355</name>
    <dbReference type="NCBI Taxonomy" id="560819"/>
    <lineage>
        <taxon>Bacteria</taxon>
        <taxon>Pseudomonadati</taxon>
        <taxon>Pseudomonadota</taxon>
        <taxon>Alphaproteobacteria</taxon>
        <taxon>Rhodospirillales</taxon>
        <taxon>Rhodovibrionaceae</taxon>
        <taxon>Tistlia</taxon>
    </lineage>
</organism>
<reference evidence="3 4" key="1">
    <citation type="submission" date="2017-04" db="EMBL/GenBank/DDBJ databases">
        <authorList>
            <person name="Afonso C.L."/>
            <person name="Miller P.J."/>
            <person name="Scott M.A."/>
            <person name="Spackman E."/>
            <person name="Goraichik I."/>
            <person name="Dimitrov K.M."/>
            <person name="Suarez D.L."/>
            <person name="Swayne D.E."/>
        </authorList>
    </citation>
    <scope>NUCLEOTIDE SEQUENCE [LARGE SCALE GENOMIC DNA]</scope>
    <source>
        <strain evidence="3 4">USBA 355</strain>
    </source>
</reference>
<keyword evidence="2" id="KW-0472">Membrane</keyword>
<evidence type="ECO:0000313" key="4">
    <source>
        <dbReference type="Proteomes" id="UP000192917"/>
    </source>
</evidence>
<evidence type="ECO:0000313" key="3">
    <source>
        <dbReference type="EMBL" id="SMF53822.1"/>
    </source>
</evidence>